<gene>
    <name evidence="1" type="ORF">PsorP6_006023</name>
</gene>
<evidence type="ECO:0000313" key="2">
    <source>
        <dbReference type="Proteomes" id="UP001163321"/>
    </source>
</evidence>
<proteinExistence type="predicted"/>
<name>A0ACC0W5F4_9STRA</name>
<organism evidence="1 2">
    <name type="scientific">Peronosclerospora sorghi</name>
    <dbReference type="NCBI Taxonomy" id="230839"/>
    <lineage>
        <taxon>Eukaryota</taxon>
        <taxon>Sar</taxon>
        <taxon>Stramenopiles</taxon>
        <taxon>Oomycota</taxon>
        <taxon>Peronosporomycetes</taxon>
        <taxon>Peronosporales</taxon>
        <taxon>Peronosporaceae</taxon>
        <taxon>Peronosclerospora</taxon>
    </lineage>
</organism>
<keyword evidence="2" id="KW-1185">Reference proteome</keyword>
<sequence length="60" mass="6669">MTRAVPTDSGGPQTFLHAMNWLREFIVGYAQVVAPLQEKLVSMISLRGRKKKQLSVLGRG</sequence>
<protein>
    <submittedName>
        <fullName evidence="1">Uncharacterized protein</fullName>
    </submittedName>
</protein>
<evidence type="ECO:0000313" key="1">
    <source>
        <dbReference type="EMBL" id="KAI9913772.1"/>
    </source>
</evidence>
<dbReference type="EMBL" id="CM047583">
    <property type="protein sequence ID" value="KAI9913772.1"/>
    <property type="molecule type" value="Genomic_DNA"/>
</dbReference>
<dbReference type="Proteomes" id="UP001163321">
    <property type="component" value="Chromosome 4"/>
</dbReference>
<accession>A0ACC0W5F4</accession>
<reference evidence="1 2" key="1">
    <citation type="journal article" date="2022" name="bioRxiv">
        <title>The genome of the oomycete Peronosclerospora sorghi, a cosmopolitan pathogen of maize and sorghum, is inflated with dispersed pseudogenes.</title>
        <authorList>
            <person name="Fletcher K."/>
            <person name="Martin F."/>
            <person name="Isakeit T."/>
            <person name="Cavanaugh K."/>
            <person name="Magill C."/>
            <person name="Michelmore R."/>
        </authorList>
    </citation>
    <scope>NUCLEOTIDE SEQUENCE [LARGE SCALE GENOMIC DNA]</scope>
    <source>
        <strain evidence="1">P6</strain>
    </source>
</reference>
<comment type="caution">
    <text evidence="1">The sequence shown here is derived from an EMBL/GenBank/DDBJ whole genome shotgun (WGS) entry which is preliminary data.</text>
</comment>